<evidence type="ECO:0000313" key="7">
    <source>
        <dbReference type="EMBL" id="CAK9208129.1"/>
    </source>
</evidence>
<evidence type="ECO:0000256" key="2">
    <source>
        <dbReference type="ARBA" id="ARBA00007118"/>
    </source>
</evidence>
<dbReference type="InterPro" id="IPR000415">
    <property type="entry name" value="Nitroreductase-like"/>
</dbReference>
<comment type="similarity">
    <text evidence="2">Belongs to the nitroreductase family.</text>
</comment>
<dbReference type="Gene3D" id="3.40.109.10">
    <property type="entry name" value="NADH Oxidase"/>
    <property type="match status" value="1"/>
</dbReference>
<keyword evidence="4" id="KW-0288">FMN</keyword>
<dbReference type="PANTHER" id="PTHR43673:SF2">
    <property type="entry name" value="NITROREDUCTASE"/>
    <property type="match status" value="1"/>
</dbReference>
<keyword evidence="8" id="KW-1185">Reference proteome</keyword>
<comment type="cofactor">
    <cofactor evidence="1">
        <name>FMN</name>
        <dbReference type="ChEBI" id="CHEBI:58210"/>
    </cofactor>
</comment>
<dbReference type="PANTHER" id="PTHR43673">
    <property type="entry name" value="NAD(P)H NITROREDUCTASE YDGI-RELATED"/>
    <property type="match status" value="1"/>
</dbReference>
<evidence type="ECO:0000256" key="4">
    <source>
        <dbReference type="ARBA" id="ARBA00022643"/>
    </source>
</evidence>
<keyword evidence="5" id="KW-0560">Oxidoreductase</keyword>
<dbReference type="CDD" id="cd02136">
    <property type="entry name" value="PnbA_NfnB-like"/>
    <property type="match status" value="1"/>
</dbReference>
<evidence type="ECO:0000259" key="6">
    <source>
        <dbReference type="Pfam" id="PF00881"/>
    </source>
</evidence>
<feature type="domain" description="Nitroreductase" evidence="6">
    <location>
        <begin position="8"/>
        <end position="190"/>
    </location>
</feature>
<gene>
    <name evidence="7" type="ORF">CSSPTR1EN2_LOCUS9152</name>
</gene>
<dbReference type="Pfam" id="PF00881">
    <property type="entry name" value="Nitroreductase"/>
    <property type="match status" value="1"/>
</dbReference>
<proteinExistence type="inferred from homology"/>
<dbReference type="SUPFAM" id="SSF55469">
    <property type="entry name" value="FMN-dependent nitroreductase-like"/>
    <property type="match status" value="1"/>
</dbReference>
<dbReference type="InterPro" id="IPR029479">
    <property type="entry name" value="Nitroreductase"/>
</dbReference>
<sequence>MADFDQLVKARHSIRKFLSTPVPRTLLNESLALAQFAPSNSNIQPWHVLIADGVRRDRLKEALMTEAKRAAPVVPQLPEEFKHFRQELGAEVYGAMGIAREDKASRAVAVLRNYEFFGAPVVAIICIHQDLGRADDMSVGMYVQTLMLALTERGLGTCCEVSLAGYSDILRTELNIQPELVIICGIAIGYTDPDFPGNHLHVGRAPVEHNVVYLDS</sequence>
<protein>
    <recommendedName>
        <fullName evidence="6">Nitroreductase domain-containing protein</fullName>
    </recommendedName>
</protein>
<evidence type="ECO:0000256" key="1">
    <source>
        <dbReference type="ARBA" id="ARBA00001917"/>
    </source>
</evidence>
<reference evidence="7" key="1">
    <citation type="submission" date="2024-02" db="EMBL/GenBank/DDBJ databases">
        <authorList>
            <consortium name="ELIXIR-Norway"/>
            <consortium name="Elixir Norway"/>
        </authorList>
    </citation>
    <scope>NUCLEOTIDE SEQUENCE</scope>
</reference>
<keyword evidence="3" id="KW-0285">Flavoprotein</keyword>
<accession>A0ABP0U1X3</accession>
<evidence type="ECO:0000313" key="8">
    <source>
        <dbReference type="Proteomes" id="UP001497512"/>
    </source>
</evidence>
<evidence type="ECO:0000256" key="5">
    <source>
        <dbReference type="ARBA" id="ARBA00023002"/>
    </source>
</evidence>
<dbReference type="Proteomes" id="UP001497512">
    <property type="component" value="Chromosome 16"/>
</dbReference>
<dbReference type="EMBL" id="OZ019908">
    <property type="protein sequence ID" value="CAK9208129.1"/>
    <property type="molecule type" value="Genomic_DNA"/>
</dbReference>
<organism evidence="7 8">
    <name type="scientific">Sphagnum troendelagicum</name>
    <dbReference type="NCBI Taxonomy" id="128251"/>
    <lineage>
        <taxon>Eukaryota</taxon>
        <taxon>Viridiplantae</taxon>
        <taxon>Streptophyta</taxon>
        <taxon>Embryophyta</taxon>
        <taxon>Bryophyta</taxon>
        <taxon>Sphagnophytina</taxon>
        <taxon>Sphagnopsida</taxon>
        <taxon>Sphagnales</taxon>
        <taxon>Sphagnaceae</taxon>
        <taxon>Sphagnum</taxon>
    </lineage>
</organism>
<evidence type="ECO:0000256" key="3">
    <source>
        <dbReference type="ARBA" id="ARBA00022630"/>
    </source>
</evidence>
<name>A0ABP0U1X3_9BRYO</name>